<dbReference type="Pfam" id="PF13403">
    <property type="entry name" value="Hint_2"/>
    <property type="match status" value="1"/>
</dbReference>
<dbReference type="Proteomes" id="UP001208690">
    <property type="component" value="Unassembled WGS sequence"/>
</dbReference>
<evidence type="ECO:0000256" key="1">
    <source>
        <dbReference type="SAM" id="MobiDB-lite"/>
    </source>
</evidence>
<evidence type="ECO:0000313" key="3">
    <source>
        <dbReference type="EMBL" id="MCV3270585.1"/>
    </source>
</evidence>
<dbReference type="InterPro" id="IPR028992">
    <property type="entry name" value="Hedgehog/Intein_dom"/>
</dbReference>
<sequence>MTIPPNGSRPPAPLLAGPRPTPRRAPRIRTVDVAAVRPDGSLAIGQRKVPALPLFDSAFSALARGTPLQTPQGPVAIEDLRPGNLVLTVDGPPCQIVWIGSATFSRADVRDGRLLTRVVPDSFGVERPGRLLTLGPAARVLQTPPDRRAVPGQRRIMTPASAFVDGVNAINVLPQMPVQMFHLCLAEHAAVIAGGLEVESFHPGSDLERHLSDTLKPVLLSVFPQLTDLRDFGPLRYERTAEAANMDAA</sequence>
<dbReference type="SUPFAM" id="SSF51294">
    <property type="entry name" value="Hedgehog/intein (Hint) domain"/>
    <property type="match status" value="1"/>
</dbReference>
<proteinExistence type="predicted"/>
<evidence type="ECO:0000259" key="2">
    <source>
        <dbReference type="Pfam" id="PF13403"/>
    </source>
</evidence>
<organism evidence="3 4">
    <name type="scientific">Roseobacter sinensis</name>
    <dbReference type="NCBI Taxonomy" id="2931391"/>
    <lineage>
        <taxon>Bacteria</taxon>
        <taxon>Pseudomonadati</taxon>
        <taxon>Pseudomonadota</taxon>
        <taxon>Alphaproteobacteria</taxon>
        <taxon>Rhodobacterales</taxon>
        <taxon>Roseobacteraceae</taxon>
        <taxon>Roseobacter</taxon>
    </lineage>
</organism>
<dbReference type="InterPro" id="IPR036844">
    <property type="entry name" value="Hint_dom_sf"/>
</dbReference>
<evidence type="ECO:0000313" key="4">
    <source>
        <dbReference type="Proteomes" id="UP001208690"/>
    </source>
</evidence>
<feature type="region of interest" description="Disordered" evidence="1">
    <location>
        <begin position="1"/>
        <end position="24"/>
    </location>
</feature>
<comment type="caution">
    <text evidence="3">The sequence shown here is derived from an EMBL/GenBank/DDBJ whole genome shotgun (WGS) entry which is preliminary data.</text>
</comment>
<feature type="domain" description="Hedgehog/Intein (Hint)" evidence="2">
    <location>
        <begin position="62"/>
        <end position="204"/>
    </location>
</feature>
<gene>
    <name evidence="3" type="ORF">MUB52_04020</name>
</gene>
<accession>A0ABT3BAK2</accession>
<reference evidence="3 4" key="1">
    <citation type="submission" date="2022-04" db="EMBL/GenBank/DDBJ databases">
        <title>Roseobacter sp. WL0113 is a bacterium isolated from neritic sediment.</title>
        <authorList>
            <person name="Wang L."/>
            <person name="He W."/>
            <person name="Zhang D.-F."/>
        </authorList>
    </citation>
    <scope>NUCLEOTIDE SEQUENCE [LARGE SCALE GENOMIC DNA]</scope>
    <source>
        <strain evidence="3 4">WL0113</strain>
    </source>
</reference>
<protein>
    <submittedName>
        <fullName evidence="3">Hint domain-containing protein</fullName>
    </submittedName>
</protein>
<keyword evidence="4" id="KW-1185">Reference proteome</keyword>
<name>A0ABT3BAK2_9RHOB</name>
<dbReference type="EMBL" id="JALIEB010000002">
    <property type="protein sequence ID" value="MCV3270585.1"/>
    <property type="molecule type" value="Genomic_DNA"/>
</dbReference>
<dbReference type="RefSeq" id="WP_263842910.1">
    <property type="nucleotide sequence ID" value="NZ_JALIEB010000002.1"/>
</dbReference>